<feature type="domain" description="GAG-pre-integrase" evidence="1">
    <location>
        <begin position="26"/>
        <end position="92"/>
    </location>
</feature>
<dbReference type="EMBL" id="CACVBM020001149">
    <property type="protein sequence ID" value="CAA7034522.1"/>
    <property type="molecule type" value="Genomic_DNA"/>
</dbReference>
<accession>A0A6D2J3P2</accession>
<proteinExistence type="predicted"/>
<protein>
    <recommendedName>
        <fullName evidence="1">GAG-pre-integrase domain-containing protein</fullName>
    </recommendedName>
</protein>
<evidence type="ECO:0000313" key="3">
    <source>
        <dbReference type="Proteomes" id="UP000467841"/>
    </source>
</evidence>
<name>A0A6D2J3P2_9BRAS</name>
<dbReference type="Proteomes" id="UP000467841">
    <property type="component" value="Unassembled WGS sequence"/>
</dbReference>
<dbReference type="OrthoDB" id="1751640at2759"/>
<organism evidence="2 3">
    <name type="scientific">Microthlaspi erraticum</name>
    <dbReference type="NCBI Taxonomy" id="1685480"/>
    <lineage>
        <taxon>Eukaryota</taxon>
        <taxon>Viridiplantae</taxon>
        <taxon>Streptophyta</taxon>
        <taxon>Embryophyta</taxon>
        <taxon>Tracheophyta</taxon>
        <taxon>Spermatophyta</taxon>
        <taxon>Magnoliopsida</taxon>
        <taxon>eudicotyledons</taxon>
        <taxon>Gunneridae</taxon>
        <taxon>Pentapetalae</taxon>
        <taxon>rosids</taxon>
        <taxon>malvids</taxon>
        <taxon>Brassicales</taxon>
        <taxon>Brassicaceae</taxon>
        <taxon>Coluteocarpeae</taxon>
        <taxon>Microthlaspi</taxon>
    </lineage>
</organism>
<comment type="caution">
    <text evidence="2">The sequence shown here is derived from an EMBL/GenBank/DDBJ whole genome shotgun (WGS) entry which is preliminary data.</text>
</comment>
<evidence type="ECO:0000259" key="1">
    <source>
        <dbReference type="Pfam" id="PF13976"/>
    </source>
</evidence>
<dbReference type="InterPro" id="IPR025724">
    <property type="entry name" value="GAG-pre-integrase_dom"/>
</dbReference>
<dbReference type="Pfam" id="PF13976">
    <property type="entry name" value="gag_pre-integrs"/>
    <property type="match status" value="1"/>
</dbReference>
<reference evidence="2" key="1">
    <citation type="submission" date="2020-01" db="EMBL/GenBank/DDBJ databases">
        <authorList>
            <person name="Mishra B."/>
        </authorList>
    </citation>
    <scope>NUCLEOTIDE SEQUENCE [LARGE SCALE GENOMIC DNA]</scope>
</reference>
<dbReference type="AlphaFoldDB" id="A0A6D2J3P2"/>
<sequence length="119" mass="13669">MQGESLTMRDKEGKILVKATRSKNRLYKVRMGIIDNTRLNLTETSGSSRWHSRLGHINLDALKLMMQKKLVFGIPSMTIEKKLCGPCLLGKQADKHSRKQRHSEQARTWNLSMETCVDQ</sequence>
<evidence type="ECO:0000313" key="2">
    <source>
        <dbReference type="EMBL" id="CAA7034522.1"/>
    </source>
</evidence>
<gene>
    <name evidence="2" type="ORF">MERR_LOCUS21757</name>
</gene>
<keyword evidence="3" id="KW-1185">Reference proteome</keyword>